<protein>
    <submittedName>
        <fullName evidence="2">Phage tail protein</fullName>
    </submittedName>
</protein>
<sequence>MAYEVDFKNVVTDGLESSPVAEKLAGLRANEARYFWNKYKYVYTTSPAAEKPDLVALIKQILKEERDLVFESPILEVALYEDDDLFWPEFYYESGMVLNLLYEKHGTSEGKPPKRAVGIKLSEGMPVPAELEGKFKFARQRSKLAGEIRGSFFVVKQEWL</sequence>
<dbReference type="RefSeq" id="WP_103300421.1">
    <property type="nucleotide sequence ID" value="NZ_CAKOCH010000007.1"/>
</dbReference>
<dbReference type="AlphaFoldDB" id="A0A2K3QVR7"/>
<reference evidence="3 4" key="1">
    <citation type="submission" date="2020-03" db="EMBL/GenBank/DDBJ databases">
        <title>Characterization of ganglioside-mimicking enterococci.</title>
        <authorList>
            <person name="Patry R.T."/>
            <person name="Nothaft H."/>
            <person name="Bridger R."/>
            <person name="Shajahan A."/>
            <person name="Huynh S."/>
            <person name="Sanchez S."/>
            <person name="Azadi P."/>
            <person name="Cooper K."/>
            <person name="Miller W.G."/>
            <person name="Parker C.T."/>
            <person name="Wells L."/>
            <person name="Szymanski C.M."/>
        </authorList>
    </citation>
    <scope>NUCLEOTIDE SEQUENCE [LARGE SCALE GENOMIC DNA]</scope>
    <source>
        <strain evidence="3 4">EGM181</strain>
    </source>
</reference>
<gene>
    <name evidence="3" type="ORF">EGM181_16670</name>
    <name evidence="1" type="ORF">HWH42_05715</name>
    <name evidence="2" type="ORF">QRX88_06460</name>
</gene>
<evidence type="ECO:0000313" key="6">
    <source>
        <dbReference type="Proteomes" id="UP001241571"/>
    </source>
</evidence>
<dbReference type="EMBL" id="CP050485">
    <property type="protein sequence ID" value="QOG28787.1"/>
    <property type="molecule type" value="Genomic_DNA"/>
</dbReference>
<dbReference type="Proteomes" id="UP000571857">
    <property type="component" value="Unassembled WGS sequence"/>
</dbReference>
<evidence type="ECO:0000313" key="3">
    <source>
        <dbReference type="EMBL" id="QOG28787.1"/>
    </source>
</evidence>
<reference evidence="1 5" key="2">
    <citation type="submission" date="2020-06" db="EMBL/GenBank/DDBJ databases">
        <title>Crossreactivity between MHC class I-restricted antigens from cancer cells and an enterococcal bacteriophage.</title>
        <authorList>
            <person name="Fluckiger A."/>
            <person name="Daillere R."/>
            <person name="Sassi M."/>
            <person name="Cattoir V."/>
            <person name="Kroemer G."/>
            <person name="Zitvogel L."/>
        </authorList>
    </citation>
    <scope>NUCLEOTIDE SEQUENCE [LARGE SCALE GENOMIC DNA]</scope>
    <source>
        <strain evidence="1 5">EG4</strain>
    </source>
</reference>
<reference evidence="2 6" key="3">
    <citation type="submission" date="2023-06" db="EMBL/GenBank/DDBJ databases">
        <title>Acute promotion of culturable opportunistic pathogens and persistent increase of antibiotic resistance following antibiotic exposure in mouse gut microbiota.</title>
        <authorList>
            <person name="Li L."/>
            <person name="Wang B."/>
            <person name="Sun Y."/>
            <person name="Wang M."/>
            <person name="Xu H."/>
        </authorList>
    </citation>
    <scope>NUCLEOTIDE SEQUENCE [LARGE SCALE GENOMIC DNA]</scope>
    <source>
        <strain evidence="2 6">CRI2_2</strain>
    </source>
</reference>
<evidence type="ECO:0000313" key="5">
    <source>
        <dbReference type="Proteomes" id="UP000571857"/>
    </source>
</evidence>
<dbReference type="Proteomes" id="UP000516696">
    <property type="component" value="Chromosome"/>
</dbReference>
<proteinExistence type="predicted"/>
<evidence type="ECO:0000313" key="1">
    <source>
        <dbReference type="EMBL" id="MBA0972082.1"/>
    </source>
</evidence>
<dbReference type="Proteomes" id="UP001241571">
    <property type="component" value="Unassembled WGS sequence"/>
</dbReference>
<evidence type="ECO:0000313" key="2">
    <source>
        <dbReference type="EMBL" id="MDL4935362.1"/>
    </source>
</evidence>
<dbReference type="EMBL" id="JABXJK010000029">
    <property type="protein sequence ID" value="MBA0972082.1"/>
    <property type="molecule type" value="Genomic_DNA"/>
</dbReference>
<accession>A0A2K3QVR7</accession>
<name>A0A2K3QVR7_ENTGA</name>
<dbReference type="EMBL" id="JASUBT010000003">
    <property type="protein sequence ID" value="MDL4935362.1"/>
    <property type="molecule type" value="Genomic_DNA"/>
</dbReference>
<evidence type="ECO:0000313" key="4">
    <source>
        <dbReference type="Proteomes" id="UP000516696"/>
    </source>
</evidence>
<organism evidence="2 6">
    <name type="scientific">Enterococcus gallinarum</name>
    <dbReference type="NCBI Taxonomy" id="1353"/>
    <lineage>
        <taxon>Bacteria</taxon>
        <taxon>Bacillati</taxon>
        <taxon>Bacillota</taxon>
        <taxon>Bacilli</taxon>
        <taxon>Lactobacillales</taxon>
        <taxon>Enterococcaceae</taxon>
        <taxon>Enterococcus</taxon>
    </lineage>
</organism>